<proteinExistence type="predicted"/>
<evidence type="ECO:0000313" key="3">
    <source>
        <dbReference type="Proteomes" id="UP000650081"/>
    </source>
</evidence>
<comment type="caution">
    <text evidence="2">The sequence shown here is derived from an EMBL/GenBank/DDBJ whole genome shotgun (WGS) entry which is preliminary data.</text>
</comment>
<keyword evidence="1" id="KW-0732">Signal</keyword>
<sequence length="118" mass="13274">MKTFFLASFAFLLFAFAAPLAAADGNEPLIVRSQMSESGLELIVANLEQAFTTVSLENLDTEESVFYDRIKNHNGYSYNFQLDALPKGRYLLKVTKDKTVRQQVIVIAKNGVMCSDWK</sequence>
<dbReference type="Proteomes" id="UP000650081">
    <property type="component" value="Unassembled WGS sequence"/>
</dbReference>
<dbReference type="EMBL" id="JACSIT010000037">
    <property type="protein sequence ID" value="MBC6992729.1"/>
    <property type="molecule type" value="Genomic_DNA"/>
</dbReference>
<feature type="signal peptide" evidence="1">
    <location>
        <begin position="1"/>
        <end position="22"/>
    </location>
</feature>
<name>A0A923PGB0_9BACT</name>
<dbReference type="RefSeq" id="WP_187464868.1">
    <property type="nucleotide sequence ID" value="NZ_JACSIT010000037.1"/>
</dbReference>
<gene>
    <name evidence="2" type="ORF">H9S92_01010</name>
</gene>
<evidence type="ECO:0000256" key="1">
    <source>
        <dbReference type="SAM" id="SignalP"/>
    </source>
</evidence>
<protein>
    <submittedName>
        <fullName evidence="2">Uncharacterized protein</fullName>
    </submittedName>
</protein>
<keyword evidence="3" id="KW-1185">Reference proteome</keyword>
<feature type="chain" id="PRO_5036701109" evidence="1">
    <location>
        <begin position="23"/>
        <end position="118"/>
    </location>
</feature>
<evidence type="ECO:0000313" key="2">
    <source>
        <dbReference type="EMBL" id="MBC6992729.1"/>
    </source>
</evidence>
<organism evidence="2 3">
    <name type="scientific">Neolewinella lacunae</name>
    <dbReference type="NCBI Taxonomy" id="1517758"/>
    <lineage>
        <taxon>Bacteria</taxon>
        <taxon>Pseudomonadati</taxon>
        <taxon>Bacteroidota</taxon>
        <taxon>Saprospiria</taxon>
        <taxon>Saprospirales</taxon>
        <taxon>Lewinellaceae</taxon>
        <taxon>Neolewinella</taxon>
    </lineage>
</organism>
<accession>A0A923PGB0</accession>
<dbReference type="AlphaFoldDB" id="A0A923PGB0"/>
<reference evidence="2" key="1">
    <citation type="submission" date="2020-08" db="EMBL/GenBank/DDBJ databases">
        <title>Lewinella bacteria from marine environments.</title>
        <authorList>
            <person name="Zhong Y."/>
        </authorList>
    </citation>
    <scope>NUCLEOTIDE SEQUENCE</scope>
    <source>
        <strain evidence="2">KCTC 42187</strain>
    </source>
</reference>
<dbReference type="Gene3D" id="2.60.40.3080">
    <property type="match status" value="1"/>
</dbReference>